<dbReference type="CDD" id="cd06583">
    <property type="entry name" value="PGRP"/>
    <property type="match status" value="1"/>
</dbReference>
<feature type="domain" description="N-acetylmuramoyl-L-alanine amidase" evidence="1">
    <location>
        <begin position="1"/>
        <end position="143"/>
    </location>
</feature>
<protein>
    <submittedName>
        <fullName evidence="2">N-acetylmuramoyl-L-alanine amidase</fullName>
        <ecNumber evidence="2">3.5.1.28</ecNumber>
    </submittedName>
</protein>
<evidence type="ECO:0000313" key="3">
    <source>
        <dbReference type="Proteomes" id="UP001150830"/>
    </source>
</evidence>
<keyword evidence="2" id="KW-0378">Hydrolase</keyword>
<keyword evidence="3" id="KW-1185">Reference proteome</keyword>
<dbReference type="InterPro" id="IPR036505">
    <property type="entry name" value="Amidase/PGRP_sf"/>
</dbReference>
<dbReference type="AlphaFoldDB" id="A0A9X3EEN0"/>
<accession>A0A9X3EEN0</accession>
<dbReference type="RefSeq" id="WP_283174360.1">
    <property type="nucleotide sequence ID" value="NZ_JAPNOA010000039.1"/>
</dbReference>
<proteinExistence type="predicted"/>
<dbReference type="SUPFAM" id="SSF55846">
    <property type="entry name" value="N-acetylmuramoyl-L-alanine amidase-like"/>
    <property type="match status" value="1"/>
</dbReference>
<reference evidence="2" key="1">
    <citation type="submission" date="2022-11" db="EMBL/GenBank/DDBJ databases">
        <title>Parathalassolutuus dongxingensis gen. nov., sp. nov., a novel member of family Oceanospirillaceae isolated from a coastal shrimp pond in Guangxi, China.</title>
        <authorList>
            <person name="Chen H."/>
        </authorList>
    </citation>
    <scope>NUCLEOTIDE SEQUENCE</scope>
    <source>
        <strain evidence="2">G-43</strain>
    </source>
</reference>
<sequence>MGNRRQLSQITTMVIHCSDSPNGRANTIEDIDQWHRERGFKRDLKLAPQWQPQLTAIGYHFVIELDGAVRPGRPLQESGAHVTGHNHDSIGICLIGRDQFTQEQWESLRTLVQSLSDPSSPPHLNIRTICGHRDLFKGKTCPNFDVADWLLNGCTPPRANILPEVRQ</sequence>
<evidence type="ECO:0000313" key="2">
    <source>
        <dbReference type="EMBL" id="MCY0966149.1"/>
    </source>
</evidence>
<dbReference type="Proteomes" id="UP001150830">
    <property type="component" value="Unassembled WGS sequence"/>
</dbReference>
<dbReference type="GO" id="GO:0008745">
    <property type="term" value="F:N-acetylmuramoyl-L-alanine amidase activity"/>
    <property type="evidence" value="ECO:0007669"/>
    <property type="project" value="UniProtKB-EC"/>
</dbReference>
<dbReference type="SMART" id="SM00644">
    <property type="entry name" value="Ami_2"/>
    <property type="match status" value="1"/>
</dbReference>
<comment type="caution">
    <text evidence="2">The sequence shown here is derived from an EMBL/GenBank/DDBJ whole genome shotgun (WGS) entry which is preliminary data.</text>
</comment>
<dbReference type="EMBL" id="JAPNOA010000039">
    <property type="protein sequence ID" value="MCY0966149.1"/>
    <property type="molecule type" value="Genomic_DNA"/>
</dbReference>
<dbReference type="GO" id="GO:0009253">
    <property type="term" value="P:peptidoglycan catabolic process"/>
    <property type="evidence" value="ECO:0007669"/>
    <property type="project" value="InterPro"/>
</dbReference>
<name>A0A9X3EEN0_9GAMM</name>
<dbReference type="Gene3D" id="3.40.80.10">
    <property type="entry name" value="Peptidoglycan recognition protein-like"/>
    <property type="match status" value="1"/>
</dbReference>
<dbReference type="EC" id="3.5.1.28" evidence="2"/>
<gene>
    <name evidence="2" type="ORF">OUO13_13225</name>
</gene>
<evidence type="ECO:0000259" key="1">
    <source>
        <dbReference type="SMART" id="SM00644"/>
    </source>
</evidence>
<organism evidence="2 3">
    <name type="scientific">Parathalassolituus penaei</name>
    <dbReference type="NCBI Taxonomy" id="2997323"/>
    <lineage>
        <taxon>Bacteria</taxon>
        <taxon>Pseudomonadati</taxon>
        <taxon>Pseudomonadota</taxon>
        <taxon>Gammaproteobacteria</taxon>
        <taxon>Oceanospirillales</taxon>
        <taxon>Oceanospirillaceae</taxon>
        <taxon>Parathalassolituus</taxon>
    </lineage>
</organism>
<dbReference type="InterPro" id="IPR002502">
    <property type="entry name" value="Amidase_domain"/>
</dbReference>
<dbReference type="Pfam" id="PF01510">
    <property type="entry name" value="Amidase_2"/>
    <property type="match status" value="1"/>
</dbReference>